<accession>U4KVH4</accession>
<dbReference type="Proteomes" id="UP000018144">
    <property type="component" value="Unassembled WGS sequence"/>
</dbReference>
<dbReference type="AlphaFoldDB" id="U4KVH4"/>
<sequence>MEVFEFRKVTYMERINSKSLDATMRKVGNCLDRLYYLSPALDELMLQAEAADRFDGFDRFDIRPINKVPNQKIMNLKSEPLATPCDSHDTTTTSVVDINGGIIHHTLMMKIDEILKATNAITSKNIALHEAYKVSCGEIVMLKEKVEDLSIQIATATTEVKMDNTISGNDSGETDLECEEEG</sequence>
<evidence type="ECO:0000313" key="1">
    <source>
        <dbReference type="EMBL" id="CCX05292.1"/>
    </source>
</evidence>
<keyword evidence="2" id="KW-1185">Reference proteome</keyword>
<protein>
    <submittedName>
        <fullName evidence="1">Uncharacterized protein</fullName>
    </submittedName>
</protein>
<name>U4KVH4_PYROM</name>
<reference evidence="1 2" key="1">
    <citation type="journal article" date="2013" name="PLoS Genet.">
        <title>The genome and development-dependent transcriptomes of Pyronema confluens: a window into fungal evolution.</title>
        <authorList>
            <person name="Traeger S."/>
            <person name="Altegoer F."/>
            <person name="Freitag M."/>
            <person name="Gabaldon T."/>
            <person name="Kempken F."/>
            <person name="Kumar A."/>
            <person name="Marcet-Houben M."/>
            <person name="Poggeler S."/>
            <person name="Stajich J.E."/>
            <person name="Nowrousian M."/>
        </authorList>
    </citation>
    <scope>NUCLEOTIDE SEQUENCE [LARGE SCALE GENOMIC DNA]</scope>
    <source>
        <strain evidence="2">CBS 100304</strain>
        <tissue evidence="1">Vegetative mycelium</tissue>
    </source>
</reference>
<organism evidence="1 2">
    <name type="scientific">Pyronema omphalodes (strain CBS 100304)</name>
    <name type="common">Pyronema confluens</name>
    <dbReference type="NCBI Taxonomy" id="1076935"/>
    <lineage>
        <taxon>Eukaryota</taxon>
        <taxon>Fungi</taxon>
        <taxon>Dikarya</taxon>
        <taxon>Ascomycota</taxon>
        <taxon>Pezizomycotina</taxon>
        <taxon>Pezizomycetes</taxon>
        <taxon>Pezizales</taxon>
        <taxon>Pyronemataceae</taxon>
        <taxon>Pyronema</taxon>
    </lineage>
</organism>
<evidence type="ECO:0000313" key="2">
    <source>
        <dbReference type="Proteomes" id="UP000018144"/>
    </source>
</evidence>
<gene>
    <name evidence="1" type="ORF">PCON_04879</name>
</gene>
<proteinExistence type="predicted"/>
<dbReference type="EMBL" id="HF935244">
    <property type="protein sequence ID" value="CCX05292.1"/>
    <property type="molecule type" value="Genomic_DNA"/>
</dbReference>